<dbReference type="GO" id="GO:0004252">
    <property type="term" value="F:serine-type endopeptidase activity"/>
    <property type="evidence" value="ECO:0007669"/>
    <property type="project" value="UniProtKB-UniRule"/>
</dbReference>
<evidence type="ECO:0000256" key="4">
    <source>
        <dbReference type="ARBA" id="ARBA00022525"/>
    </source>
</evidence>
<dbReference type="RefSeq" id="WP_146817153.1">
    <property type="nucleotide sequence ID" value="NZ_BJYD01000024.1"/>
</dbReference>
<evidence type="ECO:0000256" key="8">
    <source>
        <dbReference type="ARBA" id="ARBA00022837"/>
    </source>
</evidence>
<evidence type="ECO:0000256" key="10">
    <source>
        <dbReference type="RuleBase" id="RU003355"/>
    </source>
</evidence>
<comment type="similarity">
    <text evidence="3 9 10">Belongs to the peptidase S8 family.</text>
</comment>
<dbReference type="Proteomes" id="UP000321886">
    <property type="component" value="Unassembled WGS sequence"/>
</dbReference>
<dbReference type="PANTHER" id="PTHR43806">
    <property type="entry name" value="PEPTIDASE S8"/>
    <property type="match status" value="1"/>
</dbReference>
<gene>
    <name evidence="12" type="ORF">HFA01_27790</name>
</gene>
<protein>
    <recommendedName>
        <fullName evidence="11">Peptidase S8/S53 domain-containing protein</fullName>
    </recommendedName>
</protein>
<dbReference type="InterPro" id="IPR036852">
    <property type="entry name" value="Peptidase_S8/S53_dom_sf"/>
</dbReference>
<dbReference type="PANTHER" id="PTHR43806:SF11">
    <property type="entry name" value="CEREVISIN-RELATED"/>
    <property type="match status" value="1"/>
</dbReference>
<dbReference type="GO" id="GO:0005576">
    <property type="term" value="C:extracellular region"/>
    <property type="evidence" value="ECO:0007669"/>
    <property type="project" value="UniProtKB-SubCell"/>
</dbReference>
<dbReference type="Gene3D" id="3.40.50.12090">
    <property type="match status" value="2"/>
</dbReference>
<evidence type="ECO:0000256" key="5">
    <source>
        <dbReference type="ARBA" id="ARBA00022670"/>
    </source>
</evidence>
<dbReference type="InterPro" id="IPR050131">
    <property type="entry name" value="Peptidase_S8_subtilisin-like"/>
</dbReference>
<dbReference type="InterPro" id="IPR015500">
    <property type="entry name" value="Peptidase_S8_subtilisin-rel"/>
</dbReference>
<keyword evidence="13" id="KW-1185">Reference proteome</keyword>
<dbReference type="PROSITE" id="PS00136">
    <property type="entry name" value="SUBTILASE_ASP"/>
    <property type="match status" value="1"/>
</dbReference>
<dbReference type="PROSITE" id="PS00137">
    <property type="entry name" value="SUBTILASE_HIS"/>
    <property type="match status" value="1"/>
</dbReference>
<evidence type="ECO:0000313" key="13">
    <source>
        <dbReference type="Proteomes" id="UP000321886"/>
    </source>
</evidence>
<keyword evidence="4" id="KW-0964">Secreted</keyword>
<evidence type="ECO:0000259" key="11">
    <source>
        <dbReference type="Pfam" id="PF00082"/>
    </source>
</evidence>
<feature type="active site" description="Charge relay system" evidence="9">
    <location>
        <position position="212"/>
    </location>
</feature>
<dbReference type="InterPro" id="IPR023827">
    <property type="entry name" value="Peptidase_S8_Asp-AS"/>
</dbReference>
<feature type="active site" description="Charge relay system" evidence="9">
    <location>
        <position position="179"/>
    </location>
</feature>
<accession>A0A511WUC6</accession>
<dbReference type="FunFam" id="3.40.50.12090:FF:000001">
    <property type="entry name" value="Cell surface protein"/>
    <property type="match status" value="1"/>
</dbReference>
<dbReference type="OrthoDB" id="9798386at2"/>
<dbReference type="AlphaFoldDB" id="A0A511WUC6"/>
<comment type="caution">
    <text evidence="12">The sequence shown here is derived from an EMBL/GenBank/DDBJ whole genome shotgun (WGS) entry which is preliminary data.</text>
</comment>
<keyword evidence="8" id="KW-0106">Calcium</keyword>
<feature type="domain" description="Peptidase S8/S53" evidence="11">
    <location>
        <begin position="171"/>
        <end position="415"/>
    </location>
</feature>
<dbReference type="PROSITE" id="PS00138">
    <property type="entry name" value="SUBTILASE_SER"/>
    <property type="match status" value="1"/>
</dbReference>
<name>A0A511WUC6_9BACI</name>
<comment type="cofactor">
    <cofactor evidence="1">
        <name>Ca(2+)</name>
        <dbReference type="ChEBI" id="CHEBI:29108"/>
    </cofactor>
</comment>
<keyword evidence="6 9" id="KW-0378">Hydrolase</keyword>
<evidence type="ECO:0000256" key="6">
    <source>
        <dbReference type="ARBA" id="ARBA00022801"/>
    </source>
</evidence>
<sequence>MKNLLKVVVTMFFLSSLSMFLDPFYVLAEKEPKKIQSFQHEEDQFRSQFKPKKVTSQSKKPIPLDQIYDRQIIIKKKDAGVTLKLHKYEVVDNDVLEKLAPGMWMTVRIPESLDYEEELITIDELPGVESASPDQIYQPSYLPSDPYYRSQQDYLKEIDMERAWEITQGTSQVKVAVIDSGVTPSHEDLTSRLTDGFDGILSGPVRSDEVGHGTHVTGIIAANANTKGVIGVSPKVKVEPIKVGTPDGLSTTAIIRGVQYAIDRNVDVINMSFGGYTPDPLLQDVLWQAYQEGIVLVAASGNDDTSAFSFPAGYPWVIAVGATDTTRSSTTAAGFSNYGLHIDVAAPGVGIVSTDRFGSYGSGDGTSFSAPIISGLAALLKSKHPGWNPDQVEFALQNGAEQLYGQESHPYVGFGQVNGYQSLTTTLSDMGPDTSTWSVDGAKKISAGTYNEKFNFPNDNDLYAFTMKYPGELSINLSHRAKHMDPVMNVYQEVDGVIYELYSIDSRYEGEPETLSFYADRGRYYIGVRDYYANWSRTAYELEVKQKLDQPARIYGKNRYETAVEISRESFRNGTNTIVLAQGQDFPDALSGAPLAYELDAPILLTRSKTLSEETKNEIERLGANEAYILGGNGAIDADVEMELKQMGLEVKRISGENRYQTSAEIAKELLSLQGRSSFDKALVSYGHNFPDALASAPYAAQEGYPILLTRPQALPEEIRPIASGVNQAFVVGGESVVSDQILTDLPNGVRFSGSNRYATAVEIMEGLDMNTDEVFVVTGQSFADALTGSVLAASRQQPILLVRTNQIPGEMEAFIDRHQPQAYTILGGFGAINEEVGAHLLQLSLE</sequence>
<comment type="subcellular location">
    <subcellularLocation>
        <location evidence="2">Secreted</location>
    </subcellularLocation>
</comment>
<evidence type="ECO:0000313" key="12">
    <source>
        <dbReference type="EMBL" id="GEN54517.1"/>
    </source>
</evidence>
<evidence type="ECO:0000256" key="7">
    <source>
        <dbReference type="ARBA" id="ARBA00022825"/>
    </source>
</evidence>
<organism evidence="12 13">
    <name type="scientific">Halobacillus faecis</name>
    <dbReference type="NCBI Taxonomy" id="360184"/>
    <lineage>
        <taxon>Bacteria</taxon>
        <taxon>Bacillati</taxon>
        <taxon>Bacillota</taxon>
        <taxon>Bacilli</taxon>
        <taxon>Bacillales</taxon>
        <taxon>Bacillaceae</taxon>
        <taxon>Halobacillus</taxon>
    </lineage>
</organism>
<reference evidence="12 13" key="1">
    <citation type="submission" date="2019-07" db="EMBL/GenBank/DDBJ databases">
        <title>Whole genome shotgun sequence of Halobacillus faecis NBRC 103569.</title>
        <authorList>
            <person name="Hosoyama A."/>
            <person name="Uohara A."/>
            <person name="Ohji S."/>
            <person name="Ichikawa N."/>
        </authorList>
    </citation>
    <scope>NUCLEOTIDE SEQUENCE [LARGE SCALE GENOMIC DNA]</scope>
    <source>
        <strain evidence="12 13">NBRC 103569</strain>
    </source>
</reference>
<dbReference type="InterPro" id="IPR000209">
    <property type="entry name" value="Peptidase_S8/S53_dom"/>
</dbReference>
<dbReference type="InterPro" id="IPR022398">
    <property type="entry name" value="Peptidase_S8_His-AS"/>
</dbReference>
<dbReference type="Gene3D" id="3.40.50.200">
    <property type="entry name" value="Peptidase S8/S53 domain"/>
    <property type="match status" value="1"/>
</dbReference>
<evidence type="ECO:0000256" key="9">
    <source>
        <dbReference type="PROSITE-ProRule" id="PRU01240"/>
    </source>
</evidence>
<evidence type="ECO:0000256" key="2">
    <source>
        <dbReference type="ARBA" id="ARBA00004613"/>
    </source>
</evidence>
<evidence type="ECO:0000256" key="1">
    <source>
        <dbReference type="ARBA" id="ARBA00001913"/>
    </source>
</evidence>
<dbReference type="InterPro" id="IPR023828">
    <property type="entry name" value="Peptidase_S8_Ser-AS"/>
</dbReference>
<evidence type="ECO:0000256" key="3">
    <source>
        <dbReference type="ARBA" id="ARBA00011073"/>
    </source>
</evidence>
<dbReference type="Pfam" id="PF04122">
    <property type="entry name" value="CW_binding_2"/>
    <property type="match status" value="3"/>
</dbReference>
<dbReference type="Gene3D" id="2.60.120.380">
    <property type="match status" value="1"/>
</dbReference>
<dbReference type="InterPro" id="IPR007253">
    <property type="entry name" value="Cell_wall-bd_2"/>
</dbReference>
<dbReference type="PROSITE" id="PS51892">
    <property type="entry name" value="SUBTILASE"/>
    <property type="match status" value="1"/>
</dbReference>
<dbReference type="SUPFAM" id="SSF89260">
    <property type="entry name" value="Collagen-binding domain"/>
    <property type="match status" value="1"/>
</dbReference>
<dbReference type="PRINTS" id="PR00723">
    <property type="entry name" value="SUBTILISIN"/>
</dbReference>
<keyword evidence="5 9" id="KW-0645">Protease</keyword>
<dbReference type="GO" id="GO:0006508">
    <property type="term" value="P:proteolysis"/>
    <property type="evidence" value="ECO:0007669"/>
    <property type="project" value="UniProtKB-KW"/>
</dbReference>
<feature type="active site" description="Charge relay system" evidence="9">
    <location>
        <position position="367"/>
    </location>
</feature>
<proteinExistence type="inferred from homology"/>
<dbReference type="SUPFAM" id="SSF52743">
    <property type="entry name" value="Subtilisin-like"/>
    <property type="match status" value="1"/>
</dbReference>
<dbReference type="Pfam" id="PF00082">
    <property type="entry name" value="Peptidase_S8"/>
    <property type="match status" value="1"/>
</dbReference>
<dbReference type="EMBL" id="BJYD01000024">
    <property type="protein sequence ID" value="GEN54517.1"/>
    <property type="molecule type" value="Genomic_DNA"/>
</dbReference>
<keyword evidence="7 9" id="KW-0720">Serine protease</keyword>